<comment type="caution">
    <text evidence="1">The sequence shown here is derived from an EMBL/GenBank/DDBJ whole genome shotgun (WGS) entry which is preliminary data.</text>
</comment>
<dbReference type="Proteomes" id="UP000622648">
    <property type="component" value="Unassembled WGS sequence"/>
</dbReference>
<accession>A0ABQ1SXR7</accession>
<sequence length="51" mass="5640">MSITVADANMQGIILQAIMEDPNRVEETFAIQVTNGEISRKPQANFSLSEM</sequence>
<proteinExistence type="predicted"/>
<protein>
    <submittedName>
        <fullName evidence="1">Uncharacterized protein</fullName>
    </submittedName>
</protein>
<dbReference type="EMBL" id="BMJO01000007">
    <property type="protein sequence ID" value="GGE67272.1"/>
    <property type="molecule type" value="Genomic_DNA"/>
</dbReference>
<name>A0ABQ1SXR7_9SPHI</name>
<gene>
    <name evidence="1" type="ORF">GCM10011413_37410</name>
</gene>
<keyword evidence="2" id="KW-1185">Reference proteome</keyword>
<organism evidence="1 2">
    <name type="scientific">Pedobacter psychrotolerans</name>
    <dbReference type="NCBI Taxonomy" id="1843235"/>
    <lineage>
        <taxon>Bacteria</taxon>
        <taxon>Pseudomonadati</taxon>
        <taxon>Bacteroidota</taxon>
        <taxon>Sphingobacteriia</taxon>
        <taxon>Sphingobacteriales</taxon>
        <taxon>Sphingobacteriaceae</taxon>
        <taxon>Pedobacter</taxon>
    </lineage>
</organism>
<evidence type="ECO:0000313" key="1">
    <source>
        <dbReference type="EMBL" id="GGE67272.1"/>
    </source>
</evidence>
<reference evidence="2" key="1">
    <citation type="journal article" date="2019" name="Int. J. Syst. Evol. Microbiol.">
        <title>The Global Catalogue of Microorganisms (GCM) 10K type strain sequencing project: providing services to taxonomists for standard genome sequencing and annotation.</title>
        <authorList>
            <consortium name="The Broad Institute Genomics Platform"/>
            <consortium name="The Broad Institute Genome Sequencing Center for Infectious Disease"/>
            <person name="Wu L."/>
            <person name="Ma J."/>
        </authorList>
    </citation>
    <scope>NUCLEOTIDE SEQUENCE [LARGE SCALE GENOMIC DNA]</scope>
    <source>
        <strain evidence="2">CGMCC 1.15644</strain>
    </source>
</reference>
<evidence type="ECO:0000313" key="2">
    <source>
        <dbReference type="Proteomes" id="UP000622648"/>
    </source>
</evidence>